<feature type="domain" description="HTH crp-type" evidence="4">
    <location>
        <begin position="155"/>
        <end position="229"/>
    </location>
</feature>
<keyword evidence="6" id="KW-1185">Reference proteome</keyword>
<proteinExistence type="predicted"/>
<comment type="caution">
    <text evidence="5">The sequence shown here is derived from an EMBL/GenBank/DDBJ whole genome shotgun (WGS) entry which is preliminary data.</text>
</comment>
<dbReference type="CDD" id="cd00038">
    <property type="entry name" value="CAP_ED"/>
    <property type="match status" value="1"/>
</dbReference>
<evidence type="ECO:0000313" key="5">
    <source>
        <dbReference type="EMBL" id="KWV57046.1"/>
    </source>
</evidence>
<name>A0A109JXU8_9BRAD</name>
<dbReference type="InterPro" id="IPR012318">
    <property type="entry name" value="HTH_CRP"/>
</dbReference>
<gene>
    <name evidence="5" type="ORF">AS156_03520</name>
</gene>
<dbReference type="EMBL" id="LNCU01000045">
    <property type="protein sequence ID" value="KWV57046.1"/>
    <property type="molecule type" value="Genomic_DNA"/>
</dbReference>
<evidence type="ECO:0000256" key="1">
    <source>
        <dbReference type="ARBA" id="ARBA00023015"/>
    </source>
</evidence>
<dbReference type="Pfam" id="PF00027">
    <property type="entry name" value="cNMP_binding"/>
    <property type="match status" value="1"/>
</dbReference>
<reference evidence="5 6" key="1">
    <citation type="submission" date="2015-11" db="EMBL/GenBank/DDBJ databases">
        <title>Draft Genome Sequence of the Strain BR 10303 (Bradyrhizobium sp.) isolated from nodules of Centrolobium paraense.</title>
        <authorList>
            <person name="Zelli J.E."/>
            <person name="Simoes-Araujo J.L."/>
            <person name="Barauna A.C."/>
            <person name="Silva K."/>
        </authorList>
    </citation>
    <scope>NUCLEOTIDE SEQUENCE [LARGE SCALE GENOMIC DNA]</scope>
    <source>
        <strain evidence="5 6">BR 10303</strain>
    </source>
</reference>
<dbReference type="SMART" id="SM00419">
    <property type="entry name" value="HTH_CRP"/>
    <property type="match status" value="1"/>
</dbReference>
<organism evidence="5 6">
    <name type="scientific">Bradyrhizobium macuxiense</name>
    <dbReference type="NCBI Taxonomy" id="1755647"/>
    <lineage>
        <taxon>Bacteria</taxon>
        <taxon>Pseudomonadati</taxon>
        <taxon>Pseudomonadota</taxon>
        <taxon>Alphaproteobacteria</taxon>
        <taxon>Hyphomicrobiales</taxon>
        <taxon>Nitrobacteraceae</taxon>
        <taxon>Bradyrhizobium</taxon>
    </lineage>
</organism>
<protein>
    <submittedName>
        <fullName evidence="5">Cyclic nucleotide-binding protein</fullName>
    </submittedName>
</protein>
<dbReference type="OrthoDB" id="7584044at2"/>
<dbReference type="InterPro" id="IPR000595">
    <property type="entry name" value="cNMP-bd_dom"/>
</dbReference>
<dbReference type="SUPFAM" id="SSF46785">
    <property type="entry name" value="Winged helix' DNA-binding domain"/>
    <property type="match status" value="1"/>
</dbReference>
<dbReference type="RefSeq" id="WP_066506122.1">
    <property type="nucleotide sequence ID" value="NZ_LNCU01000045.1"/>
</dbReference>
<evidence type="ECO:0000259" key="4">
    <source>
        <dbReference type="PROSITE" id="PS51063"/>
    </source>
</evidence>
<evidence type="ECO:0000256" key="2">
    <source>
        <dbReference type="ARBA" id="ARBA00023125"/>
    </source>
</evidence>
<keyword evidence="1" id="KW-0805">Transcription regulation</keyword>
<dbReference type="GO" id="GO:0003677">
    <property type="term" value="F:DNA binding"/>
    <property type="evidence" value="ECO:0007669"/>
    <property type="project" value="UniProtKB-KW"/>
</dbReference>
<dbReference type="Proteomes" id="UP000057737">
    <property type="component" value="Unassembled WGS sequence"/>
</dbReference>
<dbReference type="SUPFAM" id="SSF51206">
    <property type="entry name" value="cAMP-binding domain-like"/>
    <property type="match status" value="1"/>
</dbReference>
<dbReference type="InterPro" id="IPR050397">
    <property type="entry name" value="Env_Response_Regulators"/>
</dbReference>
<dbReference type="PROSITE" id="PS51063">
    <property type="entry name" value="HTH_CRP_2"/>
    <property type="match status" value="1"/>
</dbReference>
<keyword evidence="3" id="KW-0804">Transcription</keyword>
<dbReference type="GO" id="GO:0005829">
    <property type="term" value="C:cytosol"/>
    <property type="evidence" value="ECO:0007669"/>
    <property type="project" value="TreeGrafter"/>
</dbReference>
<dbReference type="PANTHER" id="PTHR24567:SF68">
    <property type="entry name" value="DNA-BINDING TRANSCRIPTIONAL DUAL REGULATOR CRP"/>
    <property type="match status" value="1"/>
</dbReference>
<dbReference type="Pfam" id="PF13545">
    <property type="entry name" value="HTH_Crp_2"/>
    <property type="match status" value="1"/>
</dbReference>
<dbReference type="PANTHER" id="PTHR24567">
    <property type="entry name" value="CRP FAMILY TRANSCRIPTIONAL REGULATORY PROTEIN"/>
    <property type="match status" value="1"/>
</dbReference>
<dbReference type="Gene3D" id="1.10.10.10">
    <property type="entry name" value="Winged helix-like DNA-binding domain superfamily/Winged helix DNA-binding domain"/>
    <property type="match status" value="1"/>
</dbReference>
<accession>A0A109JXU8</accession>
<dbReference type="SMART" id="SM00100">
    <property type="entry name" value="cNMP"/>
    <property type="match status" value="1"/>
</dbReference>
<dbReference type="InterPro" id="IPR014710">
    <property type="entry name" value="RmlC-like_jellyroll"/>
</dbReference>
<dbReference type="InterPro" id="IPR036390">
    <property type="entry name" value="WH_DNA-bd_sf"/>
</dbReference>
<dbReference type="InterPro" id="IPR036388">
    <property type="entry name" value="WH-like_DNA-bd_sf"/>
</dbReference>
<evidence type="ECO:0000313" key="6">
    <source>
        <dbReference type="Proteomes" id="UP000057737"/>
    </source>
</evidence>
<dbReference type="GO" id="GO:0003700">
    <property type="term" value="F:DNA-binding transcription factor activity"/>
    <property type="evidence" value="ECO:0007669"/>
    <property type="project" value="TreeGrafter"/>
</dbReference>
<dbReference type="Gene3D" id="2.60.120.10">
    <property type="entry name" value="Jelly Rolls"/>
    <property type="match status" value="1"/>
</dbReference>
<dbReference type="AlphaFoldDB" id="A0A109JXU8"/>
<dbReference type="InterPro" id="IPR018490">
    <property type="entry name" value="cNMP-bd_dom_sf"/>
</dbReference>
<keyword evidence="2" id="KW-0238">DNA-binding</keyword>
<sequence length="248" mass="27760">MHPQKLEGNPAQPVIRRLNALRPLSEHGAVLLQQAIQEGLHRAGPGEDLVIEGEAVDSVRIILSGWLCRYKTLEDGRRQIVNFILPGDTCDAHLYLLSVMDYSIGTLTSVSYAEIKRSLFEKLVANDRSLAEAFWCETLVSGATQREWTVSIGRRVALERVAHLLCEIQERLHQVGLVDDGSCAFPVTQIDLADATGLSVVHVNRTLQELRNSRLIVLRDRMLTINDLSALQDLALFSPDYLRTKRRG</sequence>
<evidence type="ECO:0000256" key="3">
    <source>
        <dbReference type="ARBA" id="ARBA00023163"/>
    </source>
</evidence>